<accession>A0ABU7RAV8</accession>
<dbReference type="EMBL" id="JAZGJQ010000007">
    <property type="protein sequence ID" value="MEE6147744.1"/>
    <property type="molecule type" value="Genomic_DNA"/>
</dbReference>
<comment type="caution">
    <text evidence="3">The sequence shown here is derived from an EMBL/GenBank/DDBJ whole genome shotgun (WGS) entry which is preliminary data.</text>
</comment>
<dbReference type="Gene3D" id="3.40.50.150">
    <property type="entry name" value="Vaccinia Virus protein VP39"/>
    <property type="match status" value="1"/>
</dbReference>
<dbReference type="RefSeq" id="WP_330958512.1">
    <property type="nucleotide sequence ID" value="NZ_JAZGJQ010000007.1"/>
</dbReference>
<protein>
    <submittedName>
        <fullName evidence="3">Fused MFS/spermidine synthase</fullName>
    </submittedName>
</protein>
<dbReference type="PANTHER" id="PTHR43317">
    <property type="entry name" value="THERMOSPERMINE SYNTHASE ACAULIS5"/>
    <property type="match status" value="1"/>
</dbReference>
<feature type="region of interest" description="Disordered" evidence="2">
    <location>
        <begin position="1"/>
        <end position="25"/>
    </location>
</feature>
<dbReference type="SUPFAM" id="SSF53335">
    <property type="entry name" value="S-adenosyl-L-methionine-dependent methyltransferases"/>
    <property type="match status" value="1"/>
</dbReference>
<reference evidence="3 4" key="1">
    <citation type="submission" date="2024-01" db="EMBL/GenBank/DDBJ databases">
        <title>Description of Olsenella sp. nov., isolated from pig feces.</title>
        <authorList>
            <person name="Chang Y.-H."/>
        </authorList>
    </citation>
    <scope>NUCLEOTIDE SEQUENCE [LARGE SCALE GENOMIC DNA]</scope>
    <source>
        <strain evidence="3 4">YH-ols2223</strain>
    </source>
</reference>
<organism evidence="3 4">
    <name type="scientific">Olsenella absiana</name>
    <dbReference type="NCBI Taxonomy" id="3115222"/>
    <lineage>
        <taxon>Bacteria</taxon>
        <taxon>Bacillati</taxon>
        <taxon>Actinomycetota</taxon>
        <taxon>Coriobacteriia</taxon>
        <taxon>Coriobacteriales</taxon>
        <taxon>Atopobiaceae</taxon>
        <taxon>Olsenella</taxon>
    </lineage>
</organism>
<keyword evidence="1" id="KW-0620">Polyamine biosynthesis</keyword>
<dbReference type="InterPro" id="IPR029063">
    <property type="entry name" value="SAM-dependent_MTases_sf"/>
</dbReference>
<dbReference type="NCBIfam" id="NF037959">
    <property type="entry name" value="MFS_SpdSyn"/>
    <property type="match status" value="1"/>
</dbReference>
<sequence length="279" mass="30343">MGSLGPRTRLAAGLRPPGRTRADCADDARVDSRERVLARVRGRFGTTEVVEGTWDDGRPVRLLTVDGTLQSATYVDEGWCDPVFDYYVLFDLAFEACPRAHDLLMLGGGGLGYPKYLLAERPEVALDVVEADPAVIRLARRHFFLGRLLRERRRAHLPGPRVVCTDALDFLEGTGRTYDAILCDCFAAGEAPSELAGPKAARLYLERLAPQGAFLANVVSAAEGPRARPLRELAATLAAAGFSRVFAAGVQPGREAEEDNVMLLATRAALDLPWARRLA</sequence>
<proteinExistence type="predicted"/>
<evidence type="ECO:0000313" key="3">
    <source>
        <dbReference type="EMBL" id="MEE6147744.1"/>
    </source>
</evidence>
<name>A0ABU7RAV8_9ACTN</name>
<dbReference type="Proteomes" id="UP001332931">
    <property type="component" value="Unassembled WGS sequence"/>
</dbReference>
<evidence type="ECO:0000313" key="4">
    <source>
        <dbReference type="Proteomes" id="UP001332931"/>
    </source>
</evidence>
<keyword evidence="4" id="KW-1185">Reference proteome</keyword>
<gene>
    <name evidence="3" type="ORF">VXJ25_07090</name>
</gene>
<dbReference type="PANTHER" id="PTHR43317:SF1">
    <property type="entry name" value="THERMOSPERMINE SYNTHASE ACAULIS5"/>
    <property type="match status" value="1"/>
</dbReference>
<evidence type="ECO:0000256" key="2">
    <source>
        <dbReference type="SAM" id="MobiDB-lite"/>
    </source>
</evidence>
<evidence type="ECO:0000256" key="1">
    <source>
        <dbReference type="ARBA" id="ARBA00023115"/>
    </source>
</evidence>